<dbReference type="AlphaFoldDB" id="A0A068WJ65"/>
<evidence type="ECO:0000313" key="2">
    <source>
        <dbReference type="EMBL" id="CDS17723.1"/>
    </source>
</evidence>
<dbReference type="Proteomes" id="UP000492820">
    <property type="component" value="Unassembled WGS sequence"/>
</dbReference>
<name>A0A068WJ65_ECHGR</name>
<dbReference type="WBParaSite" id="EgrG_001048700">
    <property type="protein sequence ID" value="EgrG_001048700"/>
    <property type="gene ID" value="EgrG_001048700"/>
</dbReference>
<sequence length="81" mass="8755">MAQKASPPSEPPSSFERRSRRSSRSTSRVSHYNVVGVVKKHPRADRGSRQISAQLRGYLTSTSLIPLGGFTGTRISSGLGI</sequence>
<feature type="region of interest" description="Disordered" evidence="1">
    <location>
        <begin position="1"/>
        <end position="30"/>
    </location>
</feature>
<accession>A0A068WJ65</accession>
<protein>
    <submittedName>
        <fullName evidence="2 4">Expressed protein</fullName>
    </submittedName>
</protein>
<organism evidence="2">
    <name type="scientific">Echinococcus granulosus</name>
    <name type="common">Hydatid tapeworm</name>
    <dbReference type="NCBI Taxonomy" id="6210"/>
    <lineage>
        <taxon>Eukaryota</taxon>
        <taxon>Metazoa</taxon>
        <taxon>Spiralia</taxon>
        <taxon>Lophotrochozoa</taxon>
        <taxon>Platyhelminthes</taxon>
        <taxon>Cestoda</taxon>
        <taxon>Eucestoda</taxon>
        <taxon>Cyclophyllidea</taxon>
        <taxon>Taeniidae</taxon>
        <taxon>Echinococcus</taxon>
        <taxon>Echinococcus granulosus group</taxon>
    </lineage>
</organism>
<gene>
    <name evidence="2" type="ORF">EgrG_001048700</name>
</gene>
<reference evidence="2 3" key="1">
    <citation type="journal article" date="2013" name="Nature">
        <title>The genomes of four tapeworm species reveal adaptations to parasitism.</title>
        <authorList>
            <person name="Tsai I.J."/>
            <person name="Zarowiecki M."/>
            <person name="Holroyd N."/>
            <person name="Garciarrubio A."/>
            <person name="Sanchez-Flores A."/>
            <person name="Brooks K.L."/>
            <person name="Tracey A."/>
            <person name="Bobes R.J."/>
            <person name="Fragoso G."/>
            <person name="Sciutto E."/>
            <person name="Aslett M."/>
            <person name="Beasley H."/>
            <person name="Bennett H.M."/>
            <person name="Cai J."/>
            <person name="Camicia F."/>
            <person name="Clark R."/>
            <person name="Cucher M."/>
            <person name="De Silva N."/>
            <person name="Day T.A."/>
            <person name="Deplazes P."/>
            <person name="Estrada K."/>
            <person name="Fernandez C."/>
            <person name="Holland P.W."/>
            <person name="Hou J."/>
            <person name="Hu S."/>
            <person name="Huckvale T."/>
            <person name="Hung S.S."/>
            <person name="Kamenetzky L."/>
            <person name="Keane J.A."/>
            <person name="Kiss F."/>
            <person name="Koziol U."/>
            <person name="Lambert O."/>
            <person name="Liu K."/>
            <person name="Luo X."/>
            <person name="Luo Y."/>
            <person name="Macchiaroli N."/>
            <person name="Nichol S."/>
            <person name="Paps J."/>
            <person name="Parkinson J."/>
            <person name="Pouchkina-Stantcheva N."/>
            <person name="Riddiford N."/>
            <person name="Rosenzvit M."/>
            <person name="Salinas G."/>
            <person name="Wasmuth J.D."/>
            <person name="Zamanian M."/>
            <person name="Zheng Y."/>
            <person name="Cai X."/>
            <person name="Soberon X."/>
            <person name="Olson P.D."/>
            <person name="Laclette J.P."/>
            <person name="Brehm K."/>
            <person name="Berriman M."/>
            <person name="Garciarrubio A."/>
            <person name="Bobes R.J."/>
            <person name="Fragoso G."/>
            <person name="Sanchez-Flores A."/>
            <person name="Estrada K."/>
            <person name="Cevallos M.A."/>
            <person name="Morett E."/>
            <person name="Gonzalez V."/>
            <person name="Portillo T."/>
            <person name="Ochoa-Leyva A."/>
            <person name="Jose M.V."/>
            <person name="Sciutto E."/>
            <person name="Landa A."/>
            <person name="Jimenez L."/>
            <person name="Valdes V."/>
            <person name="Carrero J.C."/>
            <person name="Larralde C."/>
            <person name="Morales-Montor J."/>
            <person name="Limon-Lason J."/>
            <person name="Soberon X."/>
            <person name="Laclette J.P."/>
        </authorList>
    </citation>
    <scope>NUCLEOTIDE SEQUENCE [LARGE SCALE GENOMIC DNA]</scope>
</reference>
<evidence type="ECO:0000313" key="4">
    <source>
        <dbReference type="WBParaSite" id="EgrG_001048700"/>
    </source>
</evidence>
<proteinExistence type="predicted"/>
<reference evidence="2" key="2">
    <citation type="submission" date="2014-06" db="EMBL/GenBank/DDBJ databases">
        <authorList>
            <person name="Aslett M."/>
        </authorList>
    </citation>
    <scope>NUCLEOTIDE SEQUENCE</scope>
</reference>
<evidence type="ECO:0000256" key="1">
    <source>
        <dbReference type="SAM" id="MobiDB-lite"/>
    </source>
</evidence>
<evidence type="ECO:0000313" key="3">
    <source>
        <dbReference type="Proteomes" id="UP000492820"/>
    </source>
</evidence>
<reference evidence="4" key="3">
    <citation type="submission" date="2020-10" db="UniProtKB">
        <authorList>
            <consortium name="WormBaseParasite"/>
        </authorList>
    </citation>
    <scope>IDENTIFICATION</scope>
</reference>
<dbReference type="EMBL" id="LK028577">
    <property type="protein sequence ID" value="CDS17723.1"/>
    <property type="molecule type" value="Genomic_DNA"/>
</dbReference>